<proteinExistence type="predicted"/>
<organism evidence="1 2">
    <name type="scientific">Halpernia frigidisoli</name>
    <dbReference type="NCBI Taxonomy" id="1125876"/>
    <lineage>
        <taxon>Bacteria</taxon>
        <taxon>Pseudomonadati</taxon>
        <taxon>Bacteroidota</taxon>
        <taxon>Flavobacteriia</taxon>
        <taxon>Flavobacteriales</taxon>
        <taxon>Weeksellaceae</taxon>
        <taxon>Chryseobacterium group</taxon>
        <taxon>Halpernia</taxon>
    </lineage>
</organism>
<accession>A0A1I3HG04</accession>
<keyword evidence="2" id="KW-1185">Reference proteome</keyword>
<name>A0A1I3HG04_9FLAO</name>
<gene>
    <name evidence="1" type="ORF">SAMN05443292_2188</name>
</gene>
<dbReference type="SUPFAM" id="SSF103032">
    <property type="entry name" value="Hypothetical protein YwqG"/>
    <property type="match status" value="1"/>
</dbReference>
<dbReference type="PANTHER" id="PTHR36436">
    <property type="entry name" value="SLL5081 PROTEIN"/>
    <property type="match status" value="1"/>
</dbReference>
<dbReference type="AlphaFoldDB" id="A0A1I3HG04"/>
<reference evidence="1 2" key="1">
    <citation type="submission" date="2016-10" db="EMBL/GenBank/DDBJ databases">
        <authorList>
            <person name="de Groot N.N."/>
        </authorList>
    </citation>
    <scope>NUCLEOTIDE SEQUENCE [LARGE SCALE GENOMIC DNA]</scope>
    <source>
        <strain evidence="1 2">DSM 26000</strain>
    </source>
</reference>
<dbReference type="Proteomes" id="UP000198931">
    <property type="component" value="Unassembled WGS sequence"/>
</dbReference>
<protein>
    <submittedName>
        <fullName evidence="1">Uncharacterized protein YwqG</fullName>
    </submittedName>
</protein>
<dbReference type="Pfam" id="PF09234">
    <property type="entry name" value="DUF1963"/>
    <property type="match status" value="1"/>
</dbReference>
<dbReference type="InterPro" id="IPR015315">
    <property type="entry name" value="DUF1963"/>
</dbReference>
<dbReference type="RefSeq" id="WP_090080507.1">
    <property type="nucleotide sequence ID" value="NZ_FOQT01000004.1"/>
</dbReference>
<dbReference type="PANTHER" id="PTHR36436:SF6">
    <property type="entry name" value="SLL5081 PROTEIN"/>
    <property type="match status" value="1"/>
</dbReference>
<evidence type="ECO:0000313" key="2">
    <source>
        <dbReference type="Proteomes" id="UP000198931"/>
    </source>
</evidence>
<dbReference type="Gene3D" id="2.30.320.10">
    <property type="entry name" value="YwqG-like"/>
    <property type="match status" value="1"/>
</dbReference>
<evidence type="ECO:0000313" key="1">
    <source>
        <dbReference type="EMBL" id="SFI34708.1"/>
    </source>
</evidence>
<dbReference type="STRING" id="1125876.SAMN05443292_2188"/>
<dbReference type="InterPro" id="IPR035948">
    <property type="entry name" value="YwqG-like_sf"/>
</dbReference>
<dbReference type="OrthoDB" id="8856529at2"/>
<dbReference type="EMBL" id="FOQT01000004">
    <property type="protein sequence ID" value="SFI34708.1"/>
    <property type="molecule type" value="Genomic_DNA"/>
</dbReference>
<sequence length="275" mass="31779">MLKNNILKLIDESDSENKALIKSLLIPSIGFKLGIKKASFYTSKIGGIPTIEKNIIPFFRESPLTFIAQIDLSEISDMNNLFPKNGILYFFVNTLDLNNRIPDKNDEFKVLYVKDKPSINENFEYNYNSLEELPISFFEYFTLPSYQDAIISNYNVTDEELNIISEIEENIFYSVSKNFEIPNHILGHPNALQGTVKFWWAAKYLNINVNKKILESEMSEINKIQEDFVLLMQLNFGNPQIKIDCFGDSILYFGIHKEDLQSLNFKNAILVLQNT</sequence>